<dbReference type="InterPro" id="IPR019786">
    <property type="entry name" value="Zinc_finger_PHD-type_CS"/>
</dbReference>
<keyword evidence="8" id="KW-1185">Reference proteome</keyword>
<feature type="domain" description="Zinc finger PHD-type" evidence="7">
    <location>
        <begin position="628"/>
        <end position="674"/>
    </location>
</feature>
<dbReference type="PANTHER" id="PTHR46201:SF3">
    <property type="entry name" value="OS01G0877500 PROTEIN"/>
    <property type="match status" value="1"/>
</dbReference>
<evidence type="ECO:0000256" key="5">
    <source>
        <dbReference type="ARBA" id="ARBA00023163"/>
    </source>
</evidence>
<dbReference type="Pfam" id="PF25874">
    <property type="entry name" value="WHD_plant_repro"/>
    <property type="match status" value="1"/>
</dbReference>
<keyword evidence="2" id="KW-0863">Zinc-finger</keyword>
<evidence type="ECO:0000256" key="2">
    <source>
        <dbReference type="ARBA" id="ARBA00022771"/>
    </source>
</evidence>
<dbReference type="GO" id="GO:0008270">
    <property type="term" value="F:zinc ion binding"/>
    <property type="evidence" value="ECO:0007669"/>
    <property type="project" value="UniProtKB-KW"/>
</dbReference>
<dbReference type="InterPro" id="IPR001965">
    <property type="entry name" value="Znf_PHD"/>
</dbReference>
<evidence type="ECO:0000256" key="6">
    <source>
        <dbReference type="SAM" id="MobiDB-lite"/>
    </source>
</evidence>
<evidence type="ECO:0000256" key="1">
    <source>
        <dbReference type="ARBA" id="ARBA00022723"/>
    </source>
</evidence>
<feature type="region of interest" description="Disordered" evidence="6">
    <location>
        <begin position="684"/>
        <end position="717"/>
    </location>
</feature>
<sequence length="717" mass="80682">MVVNGRPLKRAKRRVTADMCDFLTFPAAGDGICDDLDGPFRVNVREFLVGHARLSPPSSILLPSAVASPHLIPWRIMFRVGDPAEGELPRAFVELDVVEEDVLRSKSIYCDHCRVVGWSGHPVCGKRYHFIIRNDGKPPSNCRQTCIHCGTSLPLPDTRCITCKYEMTGDDLEDWPYVQLEDSSHLLHAVVHANGYGHLLRVNGREGGSKYLTGCDIMGFWDRICKMLHVRKVTVMDISKKYGMEYRLLHAITAGRSWYGDWGYKFGAGSFALTADVYQRAVETLSNVPLSIFFSHARSPRTPLQNMIALYQSISDCQLVTVRDLFCYVMQLLHEAHERAQPEILVRKKLAKAASGVLCAWTREDVEQAEKAMVKVLRAVGGFKWVTWRALRGATCRAIESPELLNYCLRGLGGKVTDDGMMVAVRCNAETSAMEYRLEEASNQMQSTQYLSRPTADQLLHDLKFLYDAILNPTTMQSYKPQATNDSVRSSASKLLDCKQFIKHYDDPASGWLSSGPFVLRIWCHVELIDHPKDYTASPPELLILPMSATVADLKQQVARAFQETYLVFQRFQVEQLILDRGDIGELTLVKHIFGPNEIAMIRGKCVGDDRRLGQFRMERGLENWIVDCYCGAKDDDGERMMACDTCGVWQHTRCIGISDYEEVPAKFVCKKCNCMRKSKGRSSARIRSNTPGGRCKDEIEPSITEPGRFGSLTTVG</sequence>
<dbReference type="Proteomes" id="UP000504607">
    <property type="component" value="Chromosome 8"/>
</dbReference>
<dbReference type="Pfam" id="PF00628">
    <property type="entry name" value="PHD"/>
    <property type="match status" value="1"/>
</dbReference>
<dbReference type="InterPro" id="IPR058054">
    <property type="entry name" value="Znf_MS1-like"/>
</dbReference>
<evidence type="ECO:0000259" key="7">
    <source>
        <dbReference type="SMART" id="SM00249"/>
    </source>
</evidence>
<dbReference type="Gene3D" id="3.30.40.10">
    <property type="entry name" value="Zinc/RING finger domain, C3HC4 (zinc finger)"/>
    <property type="match status" value="1"/>
</dbReference>
<organism evidence="8 9">
    <name type="scientific">Elaeis guineensis var. tenera</name>
    <name type="common">Oil palm</name>
    <dbReference type="NCBI Taxonomy" id="51953"/>
    <lineage>
        <taxon>Eukaryota</taxon>
        <taxon>Viridiplantae</taxon>
        <taxon>Streptophyta</taxon>
        <taxon>Embryophyta</taxon>
        <taxon>Tracheophyta</taxon>
        <taxon>Spermatophyta</taxon>
        <taxon>Magnoliopsida</taxon>
        <taxon>Liliopsida</taxon>
        <taxon>Arecaceae</taxon>
        <taxon>Arecoideae</taxon>
        <taxon>Cocoseae</taxon>
        <taxon>Elaeidinae</taxon>
        <taxon>Elaeis</taxon>
    </lineage>
</organism>
<dbReference type="OrthoDB" id="436852at2759"/>
<dbReference type="PROSITE" id="PS01359">
    <property type="entry name" value="ZF_PHD_1"/>
    <property type="match status" value="1"/>
</dbReference>
<protein>
    <submittedName>
        <fullName evidence="9">PHD finger protein At1g33420</fullName>
    </submittedName>
</protein>
<evidence type="ECO:0000313" key="8">
    <source>
        <dbReference type="Proteomes" id="UP000504607"/>
    </source>
</evidence>
<name>A0A6I9RKD2_ELAGV</name>
<evidence type="ECO:0000256" key="4">
    <source>
        <dbReference type="ARBA" id="ARBA00023015"/>
    </source>
</evidence>
<dbReference type="Pfam" id="PF25565">
    <property type="entry name" value="Ubiquitin_At1g33420"/>
    <property type="match status" value="1"/>
</dbReference>
<accession>A0A6I9RKD2</accession>
<dbReference type="InterPro" id="IPR059080">
    <property type="entry name" value="WHD_PTC1"/>
</dbReference>
<keyword evidence="3" id="KW-0862">Zinc</keyword>
<reference evidence="9" key="1">
    <citation type="submission" date="2025-08" db="UniProtKB">
        <authorList>
            <consortium name="RefSeq"/>
        </authorList>
    </citation>
    <scope>IDENTIFICATION</scope>
</reference>
<dbReference type="InterPro" id="IPR057765">
    <property type="entry name" value="MS1-like_ubiquitin"/>
</dbReference>
<dbReference type="InterPro" id="IPR013083">
    <property type="entry name" value="Znf_RING/FYVE/PHD"/>
</dbReference>
<keyword evidence="4" id="KW-0805">Transcription regulation</keyword>
<dbReference type="FunCoup" id="A0A6I9RKD2">
    <property type="interactions" value="2349"/>
</dbReference>
<dbReference type="SMART" id="SM00249">
    <property type="entry name" value="PHD"/>
    <property type="match status" value="1"/>
</dbReference>
<dbReference type="InterPro" id="IPR011011">
    <property type="entry name" value="Znf_FYVE_PHD"/>
</dbReference>
<gene>
    <name evidence="9" type="primary">LOC105049767</name>
</gene>
<dbReference type="SUPFAM" id="SSF57903">
    <property type="entry name" value="FYVE/PHD zinc finger"/>
    <property type="match status" value="1"/>
</dbReference>
<dbReference type="CDD" id="cd15556">
    <property type="entry name" value="PHD_MMD1_like"/>
    <property type="match status" value="1"/>
</dbReference>
<dbReference type="RefSeq" id="XP_010927813.1">
    <property type="nucleotide sequence ID" value="XM_010929511.2"/>
</dbReference>
<dbReference type="InParanoid" id="A0A6I9RKD2"/>
<dbReference type="PANTHER" id="PTHR46201">
    <property type="entry name" value="PHD FINGER PROTEIN MALE MEIOCYTE DEATH 1-RELATED"/>
    <property type="match status" value="1"/>
</dbReference>
<dbReference type="AlphaFoldDB" id="A0A6I9RKD2"/>
<evidence type="ECO:0000313" key="9">
    <source>
        <dbReference type="RefSeq" id="XP_010927813.1"/>
    </source>
</evidence>
<evidence type="ECO:0000256" key="3">
    <source>
        <dbReference type="ARBA" id="ARBA00022833"/>
    </source>
</evidence>
<dbReference type="InterPro" id="IPR019787">
    <property type="entry name" value="Znf_PHD-finger"/>
</dbReference>
<proteinExistence type="predicted"/>
<keyword evidence="1" id="KW-0479">Metal-binding</keyword>
<keyword evidence="5" id="KW-0804">Transcription</keyword>